<keyword evidence="6" id="KW-1185">Reference proteome</keyword>
<dbReference type="InterPro" id="IPR006311">
    <property type="entry name" value="TAT_signal"/>
</dbReference>
<feature type="domain" description="Solute-binding protein family 5" evidence="4">
    <location>
        <begin position="78"/>
        <end position="444"/>
    </location>
</feature>
<dbReference type="PANTHER" id="PTHR30290">
    <property type="entry name" value="PERIPLASMIC BINDING COMPONENT OF ABC TRANSPORTER"/>
    <property type="match status" value="1"/>
</dbReference>
<evidence type="ECO:0000256" key="2">
    <source>
        <dbReference type="ARBA" id="ARBA00005695"/>
    </source>
</evidence>
<proteinExistence type="inferred from homology"/>
<dbReference type="Gene3D" id="3.10.105.10">
    <property type="entry name" value="Dipeptide-binding Protein, Domain 3"/>
    <property type="match status" value="1"/>
</dbReference>
<comment type="subcellular location">
    <subcellularLocation>
        <location evidence="1">Periplasm</location>
    </subcellularLocation>
</comment>
<comment type="caution">
    <text evidence="5">The sequence shown here is derived from an EMBL/GenBank/DDBJ whole genome shotgun (WGS) entry which is preliminary data.</text>
</comment>
<dbReference type="InterPro" id="IPR000914">
    <property type="entry name" value="SBP_5_dom"/>
</dbReference>
<dbReference type="InterPro" id="IPR039424">
    <property type="entry name" value="SBP_5"/>
</dbReference>
<dbReference type="InterPro" id="IPR030678">
    <property type="entry name" value="Peptide/Ni-bd"/>
</dbReference>
<dbReference type="PIRSF" id="PIRSF002741">
    <property type="entry name" value="MppA"/>
    <property type="match status" value="1"/>
</dbReference>
<dbReference type="PANTHER" id="PTHR30290:SF34">
    <property type="entry name" value="ABC TRANSPORTER, PERIPLASMIC OLIGO-PEPTIDE BINDING PROTEIN, PUTATIVE-RELATED"/>
    <property type="match status" value="1"/>
</dbReference>
<protein>
    <submittedName>
        <fullName evidence="5">ABC transporter substrate-binding protein</fullName>
    </submittedName>
</protein>
<evidence type="ECO:0000313" key="5">
    <source>
        <dbReference type="EMBL" id="MDN3713710.1"/>
    </source>
</evidence>
<evidence type="ECO:0000256" key="3">
    <source>
        <dbReference type="SAM" id="SignalP"/>
    </source>
</evidence>
<dbReference type="CDD" id="cd08512">
    <property type="entry name" value="PBP2_NikA_DppA_OppA_like_7"/>
    <property type="match status" value="1"/>
</dbReference>
<reference evidence="6" key="1">
    <citation type="journal article" date="2019" name="Int. J. Syst. Evol. Microbiol.">
        <title>The Global Catalogue of Microorganisms (GCM) 10K type strain sequencing project: providing services to taxonomists for standard genome sequencing and annotation.</title>
        <authorList>
            <consortium name="The Broad Institute Genomics Platform"/>
            <consortium name="The Broad Institute Genome Sequencing Center for Infectious Disease"/>
            <person name="Wu L."/>
            <person name="Ma J."/>
        </authorList>
    </citation>
    <scope>NUCLEOTIDE SEQUENCE [LARGE SCALE GENOMIC DNA]</scope>
    <source>
        <strain evidence="6">CECT 8482</strain>
    </source>
</reference>
<dbReference type="PROSITE" id="PS51318">
    <property type="entry name" value="TAT"/>
    <property type="match status" value="1"/>
</dbReference>
<dbReference type="EMBL" id="JAUFRC010000002">
    <property type="protein sequence ID" value="MDN3713710.1"/>
    <property type="molecule type" value="Genomic_DNA"/>
</dbReference>
<accession>A0ABT8DEH4</accession>
<dbReference type="Proteomes" id="UP001243846">
    <property type="component" value="Unassembled WGS sequence"/>
</dbReference>
<comment type="similarity">
    <text evidence="2">Belongs to the bacterial solute-binding protein 5 family.</text>
</comment>
<dbReference type="Gene3D" id="3.40.190.10">
    <property type="entry name" value="Periplasmic binding protein-like II"/>
    <property type="match status" value="1"/>
</dbReference>
<dbReference type="RefSeq" id="WP_377688076.1">
    <property type="nucleotide sequence ID" value="NZ_JBHMDZ010000048.1"/>
</dbReference>
<keyword evidence="3" id="KW-0732">Signal</keyword>
<evidence type="ECO:0000313" key="6">
    <source>
        <dbReference type="Proteomes" id="UP001243846"/>
    </source>
</evidence>
<feature type="signal peptide" evidence="3">
    <location>
        <begin position="1"/>
        <end position="27"/>
    </location>
</feature>
<evidence type="ECO:0000259" key="4">
    <source>
        <dbReference type="Pfam" id="PF00496"/>
    </source>
</evidence>
<dbReference type="Pfam" id="PF00496">
    <property type="entry name" value="SBP_bac_5"/>
    <property type="match status" value="1"/>
</dbReference>
<organism evidence="5 6">
    <name type="scientific">Paracoccus cavernae</name>
    <dbReference type="NCBI Taxonomy" id="1571207"/>
    <lineage>
        <taxon>Bacteria</taxon>
        <taxon>Pseudomonadati</taxon>
        <taxon>Pseudomonadota</taxon>
        <taxon>Alphaproteobacteria</taxon>
        <taxon>Rhodobacterales</taxon>
        <taxon>Paracoccaceae</taxon>
        <taxon>Paracoccus</taxon>
    </lineage>
</organism>
<feature type="chain" id="PRO_5047217480" evidence="3">
    <location>
        <begin position="28"/>
        <end position="532"/>
    </location>
</feature>
<evidence type="ECO:0000256" key="1">
    <source>
        <dbReference type="ARBA" id="ARBA00004418"/>
    </source>
</evidence>
<dbReference type="SUPFAM" id="SSF53850">
    <property type="entry name" value="Periplasmic binding protein-like II"/>
    <property type="match status" value="1"/>
</dbReference>
<name>A0ABT8DEH4_9RHOB</name>
<sequence>MLSRRHFIAGAAAFPALSYLSLSKAFAESPKTILVVAQQLDNMTSLDPHESFEAIGSEICGNMYHKLVKPNLDDPNTVDPQIAESWSASEDGKTFTFKIKQGVKFSSGGELTAEDCAWSLQRCIIMNKGPAFIISQFGWTAENVGAAITAPDATTLVLTTEAPTSVSFLLYCLSANVGSVVEKKVALENEVDGDLGNAWLQKNSAGSGEFMLQIWRPSDTVSLQVNPNGDYQGGIQRIILRHIIDPSAQLLMLQKGDIDIARNLTSEQLKTLKDDASVKLVQKFTASLMLVSMNVSNEKLKDPKVWEAVKWAIDYQGIQSNILPATHKVHQSIVPEGLPGANMNTPFSKDSAKAKALLAEAGFPDGFEIAMDHYSAQPYPAIAQTLQANLAEIGIKVNLLAAENRQVLTKMRARQHEMALSAWGTDYFDPNSNVDVFCVNTDNSDDAATKPFAWRSHFQDEKLAALSIEARDEQDPATRTEKYLALQDLYMQNSPFAIMMQTSTTAACRPNVEGVRLGALSDSHSYAGTTKA</sequence>
<gene>
    <name evidence="5" type="ORF">QWZ10_21660</name>
</gene>
<dbReference type="Gene3D" id="3.90.76.10">
    <property type="entry name" value="Dipeptide-binding Protein, Domain 1"/>
    <property type="match status" value="1"/>
</dbReference>